<dbReference type="EMBL" id="LN483157">
    <property type="protein sequence ID" value="CED83995.1"/>
    <property type="molecule type" value="Genomic_DNA"/>
</dbReference>
<dbReference type="AlphaFoldDB" id="A0A0F7STT5"/>
<dbReference type="PANTHER" id="PTHR12758">
    <property type="entry name" value="APOPTOSIS INHIBITOR 5-RELATED"/>
    <property type="match status" value="1"/>
</dbReference>
<organism evidence="4">
    <name type="scientific">Phaffia rhodozyma</name>
    <name type="common">Yeast</name>
    <name type="synonym">Xanthophyllomyces dendrorhous</name>
    <dbReference type="NCBI Taxonomy" id="264483"/>
    <lineage>
        <taxon>Eukaryota</taxon>
        <taxon>Fungi</taxon>
        <taxon>Dikarya</taxon>
        <taxon>Basidiomycota</taxon>
        <taxon>Agaricomycotina</taxon>
        <taxon>Tremellomycetes</taxon>
        <taxon>Cystofilobasidiales</taxon>
        <taxon>Mrakiaceae</taxon>
        <taxon>Phaffia</taxon>
    </lineage>
</organism>
<keyword evidence="2" id="KW-0053">Apoptosis</keyword>
<dbReference type="GO" id="GO:0005634">
    <property type="term" value="C:nucleus"/>
    <property type="evidence" value="ECO:0007669"/>
    <property type="project" value="TreeGrafter"/>
</dbReference>
<dbReference type="InterPro" id="IPR008383">
    <property type="entry name" value="API5"/>
</dbReference>
<dbReference type="SUPFAM" id="SSF48371">
    <property type="entry name" value="ARM repeat"/>
    <property type="match status" value="1"/>
</dbReference>
<dbReference type="PANTHER" id="PTHR12758:SF19">
    <property type="entry name" value="APOPTOSIS INHIBITOR 5"/>
    <property type="match status" value="1"/>
</dbReference>
<dbReference type="Pfam" id="PF05918">
    <property type="entry name" value="API5"/>
    <property type="match status" value="1"/>
</dbReference>
<evidence type="ECO:0000256" key="1">
    <source>
        <dbReference type="ARBA" id="ARBA00009515"/>
    </source>
</evidence>
<feature type="compositionally biased region" description="Polar residues" evidence="3">
    <location>
        <begin position="574"/>
        <end position="610"/>
    </location>
</feature>
<accession>A0A0F7STT5</accession>
<feature type="compositionally biased region" description="Polar residues" evidence="3">
    <location>
        <begin position="546"/>
        <end position="563"/>
    </location>
</feature>
<feature type="compositionally biased region" description="Basic residues" evidence="3">
    <location>
        <begin position="690"/>
        <end position="704"/>
    </location>
</feature>
<comment type="similarity">
    <text evidence="1">Belongs to the API5 family.</text>
</comment>
<evidence type="ECO:0000313" key="4">
    <source>
        <dbReference type="EMBL" id="CED83995.1"/>
    </source>
</evidence>
<reference evidence="4" key="1">
    <citation type="submission" date="2014-08" db="EMBL/GenBank/DDBJ databases">
        <authorList>
            <person name="Sharma Rahul"/>
            <person name="Thines Marco"/>
        </authorList>
    </citation>
    <scope>NUCLEOTIDE SEQUENCE</scope>
</reference>
<feature type="region of interest" description="Disordered" evidence="3">
    <location>
        <begin position="650"/>
        <end position="704"/>
    </location>
</feature>
<evidence type="ECO:0000256" key="2">
    <source>
        <dbReference type="ARBA" id="ARBA00022703"/>
    </source>
</evidence>
<dbReference type="GO" id="GO:0006915">
    <property type="term" value="P:apoptotic process"/>
    <property type="evidence" value="ECO:0007669"/>
    <property type="project" value="UniProtKB-KW"/>
</dbReference>
<feature type="region of interest" description="Disordered" evidence="3">
    <location>
        <begin position="503"/>
        <end position="613"/>
    </location>
</feature>
<sequence length="704" mass="77944">MASSSNFSASTTSSEIQEAALISKSLSPRCPFEERESAYLKVISQSTSSSLYLRKLVGRLVPQYFAEFNALQEKAVDAICDLCEDSEKEIRILGCNAFEQISRVANSWVKRNTDVLIQLLQIDMEDEILILRRLIAAHIDISISALSVIIDSLADPGMEVVLKSTLVDIITVEGTQWRNKNMPSTSRSGPGIDSESEGGRVLREGLYLILSQSPPLALAEKIFSLLFLLPLPTIARRTTHILSYSYPSPLPPSLFTIAQQYTSTARPELVDPRSFVRYYFEQPSNPFSSSSEEVDLELSQERILLIWIKQWAEREWSGTLKQEIEGDEDTWAGEIREKEKIVKDGRERWQRVLDNIANRVSSKVLPLLRSGRRDRNGLNLPFQALETSMFILFYLSRIPSVTKQFIDPSSPLVQYINQRIGPGRPHEKSSGSLRLAQSNVWFLLDFFRAPLPTSNNAPWSNRRISFSWEMKQSSNPPVTNVSPNIIAPAPQSMASTPVIHGRTISSRTSPATPSAPSVNGMDRKTLTGTVPTISPSVSKPRPATLIHSSSSDLLQRLIPQSSQGRKDLNHSLPRHSSQIQQRSFSVPKPSTLNAQNQLQSEQAPNLSNAEARSDPELRLNLSKHEGPNTGLGFSIKGRASSAVTATVPSPLLSTPAAMPSLRDRLAPSMGSIGERDGTHNTGRSLGESQKKRKSTGSSGGRRKR</sequence>
<protein>
    <submittedName>
        <fullName evidence="4">Armadillo-type fold</fullName>
    </submittedName>
</protein>
<name>A0A0F7STT5_PHARH</name>
<feature type="compositionally biased region" description="Low complexity" evidence="3">
    <location>
        <begin position="503"/>
        <end position="517"/>
    </location>
</feature>
<dbReference type="InterPro" id="IPR016024">
    <property type="entry name" value="ARM-type_fold"/>
</dbReference>
<proteinExistence type="inferred from homology"/>
<dbReference type="GO" id="GO:0003723">
    <property type="term" value="F:RNA binding"/>
    <property type="evidence" value="ECO:0007669"/>
    <property type="project" value="TreeGrafter"/>
</dbReference>
<dbReference type="GO" id="GO:0043066">
    <property type="term" value="P:negative regulation of apoptotic process"/>
    <property type="evidence" value="ECO:0007669"/>
    <property type="project" value="TreeGrafter"/>
</dbReference>
<evidence type="ECO:0000256" key="3">
    <source>
        <dbReference type="SAM" id="MobiDB-lite"/>
    </source>
</evidence>
<feature type="compositionally biased region" description="Polar residues" evidence="3">
    <location>
        <begin position="526"/>
        <end position="537"/>
    </location>
</feature>